<feature type="region of interest" description="Disordered" evidence="1">
    <location>
        <begin position="1"/>
        <end position="22"/>
    </location>
</feature>
<evidence type="ECO:0000256" key="1">
    <source>
        <dbReference type="SAM" id="MobiDB-lite"/>
    </source>
</evidence>
<protein>
    <submittedName>
        <fullName evidence="2">Uncharacterized protein</fullName>
    </submittedName>
</protein>
<gene>
    <name evidence="2" type="ORF">QRT04_16625</name>
</gene>
<dbReference type="RefSeq" id="WP_289456817.1">
    <property type="nucleotide sequence ID" value="NZ_JAUCGQ010000004.1"/>
</dbReference>
<name>A0ABT7SK47_9CELL</name>
<dbReference type="Proteomes" id="UP001529338">
    <property type="component" value="Unassembled WGS sequence"/>
</dbReference>
<sequence>MAITQTTASVGREQGPVPESGVERDLRRLALLQDREVRAARRRRSAALRTVVLRGGTARGASGQPGRTFR</sequence>
<accession>A0ABT7SK47</accession>
<comment type="caution">
    <text evidence="2">The sequence shown here is derived from an EMBL/GenBank/DDBJ whole genome shotgun (WGS) entry which is preliminary data.</text>
</comment>
<keyword evidence="3" id="KW-1185">Reference proteome</keyword>
<evidence type="ECO:0000313" key="2">
    <source>
        <dbReference type="EMBL" id="MDM7856566.1"/>
    </source>
</evidence>
<evidence type="ECO:0000313" key="3">
    <source>
        <dbReference type="Proteomes" id="UP001529338"/>
    </source>
</evidence>
<organism evidence="2 3">
    <name type="scientific">Cellulomonas alba</name>
    <dbReference type="NCBI Taxonomy" id="3053467"/>
    <lineage>
        <taxon>Bacteria</taxon>
        <taxon>Bacillati</taxon>
        <taxon>Actinomycetota</taxon>
        <taxon>Actinomycetes</taxon>
        <taxon>Micrococcales</taxon>
        <taxon>Cellulomonadaceae</taxon>
        <taxon>Cellulomonas</taxon>
    </lineage>
</organism>
<reference evidence="2 3" key="1">
    <citation type="submission" date="2023-06" db="EMBL/GenBank/DDBJ databases">
        <title>Cellulomonas sp. MW4 Whole genome sequence.</title>
        <authorList>
            <person name="Park S."/>
        </authorList>
    </citation>
    <scope>NUCLEOTIDE SEQUENCE [LARGE SCALE GENOMIC DNA]</scope>
    <source>
        <strain evidence="2 3">MW4</strain>
    </source>
</reference>
<proteinExistence type="predicted"/>
<dbReference type="EMBL" id="JAUCGQ010000004">
    <property type="protein sequence ID" value="MDM7856566.1"/>
    <property type="molecule type" value="Genomic_DNA"/>
</dbReference>